<dbReference type="InterPro" id="IPR000403">
    <property type="entry name" value="PI3/4_kinase_cat_dom"/>
</dbReference>
<evidence type="ECO:0000256" key="9">
    <source>
        <dbReference type="ARBA" id="ARBA00022840"/>
    </source>
</evidence>
<evidence type="ECO:0000256" key="10">
    <source>
        <dbReference type="ARBA" id="ARBA00023204"/>
    </source>
</evidence>
<sequence>MPVRETQSALTARPPAEVKLVFSVALAPELSLERARRRAALLHAGDKNVEIYQGPKDAPPADDAAAMQQAVLRARHCIIRSMAENFVVPLSNIDGPTGSDLTIIRNYEVAEVLAELHIAIQNADGLLTNRLPLPPRKSTDDMEVDEPTTKKNAIDDDAFEATTLDIWLAPRLLSAAAMLLARIAELQGEGPSSSSTEDAQDTLARLERIHRRLCDTLHLVLDMSARTHGPIHINFICEDLRRVAERTIDLFSPSRTAQMEATDVVKFYDGTVRPDQSLRMKPLPPRSKVPMNEAWLPEDHSPFTVALHPNIGSSSQNVTRRSFYYAHALLSCTTVAVSRLSMIHPQPLVTINEMLLNRLHQEWDRDLLTESVQLPRRPLPLAFDAQRIAVFEKMARQLDQNTSSPIGQQMFAFMADKFCRTFIRDVLSDVPAGLQLDQILSASRVTYFDQLRRTMHTLRGFVCVTSNGCHSTQPVVGRILQLMRTVVPPLRRCLSAFVEVACEGWELNIVEASAMQFGSHEKDSKTLQMLHKNCAFEAIMVILSDISPLHAHSIGGELDALEKLCGEDLNATALREAANAATMPQTLMQEVEEHTWLSQSNRVELLFTVQRYRQCRTFVPTTPPRTATRDPTSASQSILAGKKRTADPSDGRNGKRAHLARTGDDLTLPRHVRLLDLSKLEDMWQNEAEQALSHGPDQLLKALELVGRAFCAAAGQLHLKKDPKVEFSSVRHSHCAKCDSIAYAVIASTPEQNIDSGSDTIRRCCSKAGFSTVLRLFENVATILPANEKAAPLLDGVRRCFAHGGESLLLDHALRAARTIVQKGMRHVTEAGRTAAVRLCTVMVRQASASQLIASRPEIMETVEQMIDSALVPQTDPRLKMPTLMLACQLAKVDNILIQRRGIAALALTLDTSSLTGDLAVDFLLQVQRYHQKTMIQLLSPHWAAIAPVLIANHAKGGEGLKALLRLLELDIEVFFRIVANDTVPVLVAEANVRAVETIASTLKIPRAQMCIDTLAPHIMSHILLKPAEQRDRALEAFITLATEANNRSGPPIDALLRCSLTDVLAHLLLGLGDEKTKDIAKESLVFVERSLAKSSNRAVTEQKALANLISGELRPIQYWMTEELRGSHGKRTMPQRARVLGGIGALVEVVGSSINAVRPQILTALTSALSTKELRLDALRAWNQLFTKLPFGDVAPVVGQTAAAVLDWWPQFSAAEKEVATGMLRFAILLHGDDLSTAINGIPSLDALESEIPDIARKLRSYRIRQATSVILGHILERVGSDNASVSYHSLQDLQQFLLNNRPWIELHTSGNSFGTEIGAIVTTVLAAASRLEDEHSEARNVCLRCLGILGAIDPDRFDSANEDQSRIILKNFEDKDESAEFGIYTIQTVLVSTFRNAIDGNAQNSYAFAIQEMLKYCGLSKISAHSEPPSVAARERWKAFPTSMLDVLQPLSGSKFIVVNAQHEDTPTPLYQNTPNFRTWIVQWARQLICHVRQPEAATFFNIVRFAIWEHDVHVARFILPHLVLHVLISGPEDRRSDIRSELIAVLNDQVEETNALEEDRRQQSAQIVFQLLDHLNVFIRRKRLETIHRSSRKARQPELSEALVNVESIIASIPPELMARASLRCRSYARALLSFETRVRTMKSEAGRGDSDLQEYYASMHGIYANVDEPDGMEGISTKILNPSLEHQIREHEMTGRWTSAQSCWEVKLQQEPESLDSQLGLLRCLRSLGHFDNLRTHIRGILTKHPEWRDSLAAFTLESSWSLGQWDDVAESVSHVQDPLPEHGIGKAFLCMREDDQVGFRAAVQEARGLVGRPIFTAGGTKYAQVVDSITQLHMLHELEMIQAVPKNSQAGSGQVTDLLQSLRARYHSSVPSFRTREALLSLRRSAFGVRGDSPDLIAEVGRCWTTTSKIARKAGHMQTAYSAVLQAIREKAPSAFVQNAKLLASNGDVQHALREVDTALHLQSKNFRLPGTDPDTAGGTAADAIDLTDSPRPVKGASEPSKLSAIDIAKACLLRARLMELAGRFESNDVIGSYKQSSKADQKAEKSWYFLGRYYDSLREGIPFPMQYKGFVVRFFLKAAMSGTKYFYRTIPRIATIWLDAGEDHALVKASKSGRPVEKRENYELYQKQEMFQQINDKMRKTYPKIAAYQWYGIFPQLVSRVIHKHEGVSQILQELIGFVVKNFPEQAMWSMVAGVQSKDEERSRRMMRILSRVKGDASRDGNAFVGQIVDRTQKLAEQLLILSEIPVKSANHLTVSHHIPILGSSKDFQSLLIPLQDSIVVNLPTDFSARSDHQGFPSQAPRIRGFEERIDVMSSLQKPRKLGIKGTDGRLYNFLCKPKDDLRKDARLMEFDSMINKFLQSNAESRRRQLHIRTYAVVTLNEECGFIEWVPNTIGFRQILTTLYSSRGISVYTPDVKPLLDEARLHPDPRKSAEMFESLLARKYPPVFHEWFLATFSEPTAWMKARLSYARTAAVMSMVGWVLGLGDRHGENILFDATNGDTVHVDFNCLFEKGQTFEIPEKVPFRLTQNLVDALGVTGVEGVFRRACEITMNILRENKDSLMSVLDAMIHDPLVDFGSADDARRKARHGGSSTNGERLDPRVVAARQNLAPIERKLEGFMVSKLDTRPPAHSTGIEHGLVGATGSTAAPTGTDGRSGRYGAAASKTPVAGHPTNELVDMLIREATSSVLLSKMYVGWAPYL</sequence>
<gene>
    <name evidence="18" type="ORF">OC846_002845</name>
</gene>
<evidence type="ECO:0000259" key="16">
    <source>
        <dbReference type="PROSITE" id="PS51189"/>
    </source>
</evidence>
<evidence type="ECO:0000256" key="7">
    <source>
        <dbReference type="ARBA" id="ARBA00022763"/>
    </source>
</evidence>
<keyword evidence="11" id="KW-0539">Nucleus</keyword>
<evidence type="ECO:0000256" key="4">
    <source>
        <dbReference type="ARBA" id="ARBA00022527"/>
    </source>
</evidence>
<dbReference type="EMBL" id="JAPDMZ010000061">
    <property type="protein sequence ID" value="KAK0552553.1"/>
    <property type="molecule type" value="Genomic_DNA"/>
</dbReference>
<evidence type="ECO:0000256" key="11">
    <source>
        <dbReference type="ARBA" id="ARBA00023242"/>
    </source>
</evidence>
<keyword evidence="8" id="KW-0418">Kinase</keyword>
<dbReference type="CDD" id="cd00892">
    <property type="entry name" value="PIKKc_ATR"/>
    <property type="match status" value="1"/>
</dbReference>
<feature type="region of interest" description="Disordered" evidence="14">
    <location>
        <begin position="2641"/>
        <end position="2673"/>
    </location>
</feature>
<feature type="compositionally biased region" description="Basic and acidic residues" evidence="14">
    <location>
        <begin position="644"/>
        <end position="653"/>
    </location>
</feature>
<dbReference type="InterPro" id="IPR057564">
    <property type="entry name" value="HEAT_ATR"/>
</dbReference>
<keyword evidence="4" id="KW-0723">Serine/threonine-protein kinase</keyword>
<dbReference type="InterPro" id="IPR056802">
    <property type="entry name" value="ATR-like_M-HEAT"/>
</dbReference>
<name>A0AAN6GT98_9BASI</name>
<dbReference type="PROSITE" id="PS51189">
    <property type="entry name" value="FAT"/>
    <property type="match status" value="1"/>
</dbReference>
<dbReference type="SMART" id="SM00802">
    <property type="entry name" value="UME"/>
    <property type="match status" value="1"/>
</dbReference>
<feature type="compositionally biased region" description="Low complexity" evidence="14">
    <location>
        <begin position="2649"/>
        <end position="2660"/>
    </location>
</feature>
<evidence type="ECO:0000313" key="19">
    <source>
        <dbReference type="Proteomes" id="UP001176517"/>
    </source>
</evidence>
<dbReference type="InterPro" id="IPR050517">
    <property type="entry name" value="DDR_Repair_Kinase"/>
</dbReference>
<dbReference type="GO" id="GO:0005694">
    <property type="term" value="C:chromosome"/>
    <property type="evidence" value="ECO:0007669"/>
    <property type="project" value="TreeGrafter"/>
</dbReference>
<dbReference type="Pfam" id="PF23593">
    <property type="entry name" value="HEAT_ATR"/>
    <property type="match status" value="1"/>
</dbReference>
<keyword evidence="5" id="KW-0808">Transferase</keyword>
<dbReference type="SUPFAM" id="SSF56112">
    <property type="entry name" value="Protein kinase-like (PK-like)"/>
    <property type="match status" value="1"/>
</dbReference>
<dbReference type="PROSITE" id="PS50290">
    <property type="entry name" value="PI3_4_KINASE_3"/>
    <property type="match status" value="1"/>
</dbReference>
<dbReference type="PROSITE" id="PS00916">
    <property type="entry name" value="PI3_4_KINASE_2"/>
    <property type="match status" value="1"/>
</dbReference>
<dbReference type="Pfam" id="PF25030">
    <property type="entry name" value="M-HEAT_ATR"/>
    <property type="match status" value="1"/>
</dbReference>
<dbReference type="Pfam" id="PF02260">
    <property type="entry name" value="FATC"/>
    <property type="match status" value="1"/>
</dbReference>
<comment type="catalytic activity">
    <reaction evidence="13">
        <text>L-seryl-[protein] + ATP = O-phospho-L-seryl-[protein] + ADP + H(+)</text>
        <dbReference type="Rhea" id="RHEA:17989"/>
        <dbReference type="Rhea" id="RHEA-COMP:9863"/>
        <dbReference type="Rhea" id="RHEA-COMP:11604"/>
        <dbReference type="ChEBI" id="CHEBI:15378"/>
        <dbReference type="ChEBI" id="CHEBI:29999"/>
        <dbReference type="ChEBI" id="CHEBI:30616"/>
        <dbReference type="ChEBI" id="CHEBI:83421"/>
        <dbReference type="ChEBI" id="CHEBI:456216"/>
        <dbReference type="EC" id="2.7.11.1"/>
    </reaction>
</comment>
<evidence type="ECO:0000256" key="14">
    <source>
        <dbReference type="SAM" id="MobiDB-lite"/>
    </source>
</evidence>
<dbReference type="Pfam" id="PF08064">
    <property type="entry name" value="UME"/>
    <property type="match status" value="1"/>
</dbReference>
<dbReference type="Pfam" id="PF02259">
    <property type="entry name" value="FAT"/>
    <property type="match status" value="1"/>
</dbReference>
<dbReference type="SMART" id="SM01343">
    <property type="entry name" value="FATC"/>
    <property type="match status" value="1"/>
</dbReference>
<organism evidence="18 19">
    <name type="scientific">Tilletia horrida</name>
    <dbReference type="NCBI Taxonomy" id="155126"/>
    <lineage>
        <taxon>Eukaryota</taxon>
        <taxon>Fungi</taxon>
        <taxon>Dikarya</taxon>
        <taxon>Basidiomycota</taxon>
        <taxon>Ustilaginomycotina</taxon>
        <taxon>Exobasidiomycetes</taxon>
        <taxon>Tilletiales</taxon>
        <taxon>Tilletiaceae</taxon>
        <taxon>Tilletia</taxon>
    </lineage>
</organism>
<dbReference type="Pfam" id="PF00454">
    <property type="entry name" value="PI3_PI4_kinase"/>
    <property type="match status" value="1"/>
</dbReference>
<dbReference type="Proteomes" id="UP001176517">
    <property type="component" value="Unassembled WGS sequence"/>
</dbReference>
<dbReference type="GO" id="GO:0000723">
    <property type="term" value="P:telomere maintenance"/>
    <property type="evidence" value="ECO:0007669"/>
    <property type="project" value="TreeGrafter"/>
</dbReference>
<dbReference type="GO" id="GO:0005524">
    <property type="term" value="F:ATP binding"/>
    <property type="evidence" value="ECO:0007669"/>
    <property type="project" value="UniProtKB-KW"/>
</dbReference>
<evidence type="ECO:0000256" key="5">
    <source>
        <dbReference type="ARBA" id="ARBA00022679"/>
    </source>
</evidence>
<comment type="caution">
    <text evidence="18">The sequence shown here is derived from an EMBL/GenBank/DDBJ whole genome shotgun (WGS) entry which is preliminary data.</text>
</comment>
<dbReference type="InterPro" id="IPR003152">
    <property type="entry name" value="FATC_dom"/>
</dbReference>
<keyword evidence="6" id="KW-0547">Nucleotide-binding</keyword>
<evidence type="ECO:0000256" key="1">
    <source>
        <dbReference type="ARBA" id="ARBA00004123"/>
    </source>
</evidence>
<dbReference type="PANTHER" id="PTHR11139">
    <property type="entry name" value="ATAXIA TELANGIECTASIA MUTATED ATM -RELATED"/>
    <property type="match status" value="1"/>
</dbReference>
<accession>A0AAN6GT98</accession>
<dbReference type="EC" id="2.7.11.1" evidence="3"/>
<comment type="similarity">
    <text evidence="2">Belongs to the PI3/PI4-kinase family. ATM subfamily.</text>
</comment>
<dbReference type="InterPro" id="IPR018936">
    <property type="entry name" value="PI3/4_kinase_CS"/>
</dbReference>
<evidence type="ECO:0000256" key="12">
    <source>
        <dbReference type="ARBA" id="ARBA00047899"/>
    </source>
</evidence>
<evidence type="ECO:0000256" key="3">
    <source>
        <dbReference type="ARBA" id="ARBA00012513"/>
    </source>
</evidence>
<dbReference type="GO" id="GO:0005634">
    <property type="term" value="C:nucleus"/>
    <property type="evidence" value="ECO:0007669"/>
    <property type="project" value="UniProtKB-SubCell"/>
</dbReference>
<dbReference type="InterPro" id="IPR014009">
    <property type="entry name" value="PIK_FAT"/>
</dbReference>
<dbReference type="InterPro" id="IPR012993">
    <property type="entry name" value="UME"/>
</dbReference>
<proteinExistence type="inferred from homology"/>
<dbReference type="GO" id="GO:0004674">
    <property type="term" value="F:protein serine/threonine kinase activity"/>
    <property type="evidence" value="ECO:0007669"/>
    <property type="project" value="UniProtKB-KW"/>
</dbReference>
<comment type="subcellular location">
    <subcellularLocation>
        <location evidence="1">Nucleus</location>
    </subcellularLocation>
</comment>
<evidence type="ECO:0000313" key="18">
    <source>
        <dbReference type="EMBL" id="KAK0552553.1"/>
    </source>
</evidence>
<dbReference type="Gene3D" id="3.30.1010.10">
    <property type="entry name" value="Phosphatidylinositol 3-kinase Catalytic Subunit, Chain A, domain 4"/>
    <property type="match status" value="1"/>
</dbReference>
<comment type="catalytic activity">
    <reaction evidence="12">
        <text>L-threonyl-[protein] + ATP = O-phospho-L-threonyl-[protein] + ADP + H(+)</text>
        <dbReference type="Rhea" id="RHEA:46608"/>
        <dbReference type="Rhea" id="RHEA-COMP:11060"/>
        <dbReference type="Rhea" id="RHEA-COMP:11605"/>
        <dbReference type="ChEBI" id="CHEBI:15378"/>
        <dbReference type="ChEBI" id="CHEBI:30013"/>
        <dbReference type="ChEBI" id="CHEBI:30616"/>
        <dbReference type="ChEBI" id="CHEBI:61977"/>
        <dbReference type="ChEBI" id="CHEBI:456216"/>
        <dbReference type="EC" id="2.7.11.1"/>
    </reaction>
</comment>
<dbReference type="PANTHER" id="PTHR11139:SF125">
    <property type="entry name" value="SERINE_THREONINE-PROTEIN KINASE MEC1"/>
    <property type="match status" value="1"/>
</dbReference>
<evidence type="ECO:0000259" key="15">
    <source>
        <dbReference type="PROSITE" id="PS50290"/>
    </source>
</evidence>
<feature type="region of interest" description="Disordered" evidence="14">
    <location>
        <begin position="620"/>
        <end position="662"/>
    </location>
</feature>
<protein>
    <recommendedName>
        <fullName evidence="3">non-specific serine/threonine protein kinase</fullName>
        <ecNumber evidence="3">2.7.11.1</ecNumber>
    </recommendedName>
</protein>
<dbReference type="InterPro" id="IPR016024">
    <property type="entry name" value="ARM-type_fold"/>
</dbReference>
<keyword evidence="7" id="KW-0227">DNA damage</keyword>
<evidence type="ECO:0000256" key="8">
    <source>
        <dbReference type="ARBA" id="ARBA00022777"/>
    </source>
</evidence>
<dbReference type="SUPFAM" id="SSF48371">
    <property type="entry name" value="ARM repeat"/>
    <property type="match status" value="1"/>
</dbReference>
<feature type="domain" description="PI3K/PI4K catalytic" evidence="15">
    <location>
        <begin position="2312"/>
        <end position="2623"/>
    </location>
</feature>
<evidence type="ECO:0000256" key="13">
    <source>
        <dbReference type="ARBA" id="ARBA00048679"/>
    </source>
</evidence>
<feature type="compositionally biased region" description="Low complexity" evidence="14">
    <location>
        <begin position="620"/>
        <end position="632"/>
    </location>
</feature>
<dbReference type="SMART" id="SM00146">
    <property type="entry name" value="PI3Kc"/>
    <property type="match status" value="1"/>
</dbReference>
<dbReference type="GO" id="GO:0000077">
    <property type="term" value="P:DNA damage checkpoint signaling"/>
    <property type="evidence" value="ECO:0007669"/>
    <property type="project" value="TreeGrafter"/>
</dbReference>
<dbReference type="PROSITE" id="PS51190">
    <property type="entry name" value="FATC"/>
    <property type="match status" value="1"/>
</dbReference>
<evidence type="ECO:0000256" key="6">
    <source>
        <dbReference type="ARBA" id="ARBA00022741"/>
    </source>
</evidence>
<feature type="domain" description="FAT" evidence="16">
    <location>
        <begin position="1620"/>
        <end position="2203"/>
    </location>
</feature>
<keyword evidence="10" id="KW-0234">DNA repair</keyword>
<reference evidence="18" key="1">
    <citation type="journal article" date="2023" name="PhytoFront">
        <title>Draft Genome Resources of Seven Strains of Tilletia horrida, Causal Agent of Kernel Smut of Rice.</title>
        <authorList>
            <person name="Khanal S."/>
            <person name="Antony Babu S."/>
            <person name="Zhou X.G."/>
        </authorList>
    </citation>
    <scope>NUCLEOTIDE SEQUENCE</scope>
    <source>
        <strain evidence="18">TX6</strain>
    </source>
</reference>
<feature type="domain" description="FATC" evidence="17">
    <location>
        <begin position="2676"/>
        <end position="2708"/>
    </location>
</feature>
<dbReference type="InterPro" id="IPR003151">
    <property type="entry name" value="PIK-rel_kinase_FAT"/>
</dbReference>
<keyword evidence="9" id="KW-0067">ATP-binding</keyword>
<dbReference type="Gene3D" id="1.10.1070.11">
    <property type="entry name" value="Phosphatidylinositol 3-/4-kinase, catalytic domain"/>
    <property type="match status" value="1"/>
</dbReference>
<dbReference type="InterPro" id="IPR011009">
    <property type="entry name" value="Kinase-like_dom_sf"/>
</dbReference>
<keyword evidence="19" id="KW-1185">Reference proteome</keyword>
<dbReference type="InterPro" id="IPR036940">
    <property type="entry name" value="PI3/4_kinase_cat_sf"/>
</dbReference>
<evidence type="ECO:0000256" key="2">
    <source>
        <dbReference type="ARBA" id="ARBA00010769"/>
    </source>
</evidence>
<dbReference type="GO" id="GO:0006281">
    <property type="term" value="P:DNA repair"/>
    <property type="evidence" value="ECO:0007669"/>
    <property type="project" value="UniProtKB-KW"/>
</dbReference>
<evidence type="ECO:0000259" key="17">
    <source>
        <dbReference type="PROSITE" id="PS51190"/>
    </source>
</evidence>